<evidence type="ECO:0000313" key="4">
    <source>
        <dbReference type="Proteomes" id="UP001333996"/>
    </source>
</evidence>
<evidence type="ECO:0000313" key="3">
    <source>
        <dbReference type="EMBL" id="MED7826632.1"/>
    </source>
</evidence>
<dbReference type="EMBL" id="JAYWVC010000169">
    <property type="protein sequence ID" value="MED7826632.1"/>
    <property type="molecule type" value="Genomic_DNA"/>
</dbReference>
<dbReference type="RefSeq" id="WP_329511027.1">
    <property type="nucleotide sequence ID" value="NZ_BAAAYZ010000048.1"/>
</dbReference>
<dbReference type="InterPro" id="IPR050256">
    <property type="entry name" value="Glycosyltransferase_2"/>
</dbReference>
<gene>
    <name evidence="3" type="ORF">VXC91_32985</name>
</gene>
<organism evidence="3 4">
    <name type="scientific">Streptomyces chiangmaiensis</name>
    <dbReference type="NCBI Taxonomy" id="766497"/>
    <lineage>
        <taxon>Bacteria</taxon>
        <taxon>Bacillati</taxon>
        <taxon>Actinomycetota</taxon>
        <taxon>Actinomycetes</taxon>
        <taxon>Kitasatosporales</taxon>
        <taxon>Streptomycetaceae</taxon>
        <taxon>Streptomyces</taxon>
    </lineage>
</organism>
<protein>
    <submittedName>
        <fullName evidence="3">Glycosyltransferase family 2 protein</fullName>
    </submittedName>
</protein>
<dbReference type="Gene3D" id="3.90.550.10">
    <property type="entry name" value="Spore Coat Polysaccharide Biosynthesis Protein SpsA, Chain A"/>
    <property type="match status" value="1"/>
</dbReference>
<dbReference type="InterPro" id="IPR001173">
    <property type="entry name" value="Glyco_trans_2-like"/>
</dbReference>
<comment type="similarity">
    <text evidence="1">Belongs to the glycosyltransferase 2 family.</text>
</comment>
<comment type="caution">
    <text evidence="3">The sequence shown here is derived from an EMBL/GenBank/DDBJ whole genome shotgun (WGS) entry which is preliminary data.</text>
</comment>
<accession>A0ABU7FRB9</accession>
<proteinExistence type="inferred from homology"/>
<dbReference type="PANTHER" id="PTHR48090">
    <property type="entry name" value="UNDECAPRENYL-PHOSPHATE 4-DEOXY-4-FORMAMIDO-L-ARABINOSE TRANSFERASE-RELATED"/>
    <property type="match status" value="1"/>
</dbReference>
<sequence length="290" mass="31607">MRSLSIVIPALNEAENLPAVMASVPRRELAEAGWSTEVIVVDNASTDDTAKVAESLGATVVLQPERGYGNAYMAGFDAATGDIIATGDADCTYPFDALPNLLHIMVERNVEFMNTNRLGRENRHAMKPSHTVANRALSALSRVLFRNGLRDSQSGMWIFQRHVWNGIEVRSPGMAFSQEIKNAATRAGFRYLEVPIEYRVRGGEVKLNALPDGVANLRQLFEHKLRDNRFRATPARMVPAAEVARATAAAERAAEAAERAATMVKELAAGATLSSMPSQRDTDKATLELA</sequence>
<dbReference type="SUPFAM" id="SSF53448">
    <property type="entry name" value="Nucleotide-diphospho-sugar transferases"/>
    <property type="match status" value="1"/>
</dbReference>
<evidence type="ECO:0000256" key="1">
    <source>
        <dbReference type="ARBA" id="ARBA00006739"/>
    </source>
</evidence>
<feature type="domain" description="Glycosyltransferase 2-like" evidence="2">
    <location>
        <begin position="5"/>
        <end position="161"/>
    </location>
</feature>
<keyword evidence="4" id="KW-1185">Reference proteome</keyword>
<dbReference type="InterPro" id="IPR029044">
    <property type="entry name" value="Nucleotide-diphossugar_trans"/>
</dbReference>
<dbReference type="Proteomes" id="UP001333996">
    <property type="component" value="Unassembled WGS sequence"/>
</dbReference>
<name>A0ABU7FRB9_9ACTN</name>
<dbReference type="PANTHER" id="PTHR48090:SF7">
    <property type="entry name" value="RFBJ PROTEIN"/>
    <property type="match status" value="1"/>
</dbReference>
<dbReference type="CDD" id="cd04179">
    <property type="entry name" value="DPM_DPG-synthase_like"/>
    <property type="match status" value="1"/>
</dbReference>
<evidence type="ECO:0000259" key="2">
    <source>
        <dbReference type="Pfam" id="PF00535"/>
    </source>
</evidence>
<dbReference type="Pfam" id="PF00535">
    <property type="entry name" value="Glycos_transf_2"/>
    <property type="match status" value="1"/>
</dbReference>
<reference evidence="3" key="1">
    <citation type="submission" date="2024-01" db="EMBL/GenBank/DDBJ databases">
        <title>First draft genome sequence data of TA4-1, the type strain of Gram-positive actinobacterium Streptomyces chiangmaiensis.</title>
        <authorList>
            <person name="Yasawong M."/>
            <person name="Nantapong N."/>
        </authorList>
    </citation>
    <scope>NUCLEOTIDE SEQUENCE</scope>
    <source>
        <strain evidence="3">TA4-1</strain>
    </source>
</reference>